<dbReference type="SUPFAM" id="SSF63562">
    <property type="entry name" value="RPB6/omega subunit-like"/>
    <property type="match status" value="1"/>
</dbReference>
<keyword evidence="3 5" id="KW-0808">Transferase</keyword>
<feature type="compositionally biased region" description="Basic and acidic residues" evidence="4">
    <location>
        <begin position="23"/>
        <end position="41"/>
    </location>
</feature>
<evidence type="ECO:0000256" key="4">
    <source>
        <dbReference type="SAM" id="MobiDB-lite"/>
    </source>
</evidence>
<comment type="function">
    <text evidence="3">DNA-dependent RNA polymerase (RNAP) catalyzes the transcription of DNA into RNA using the four ribonucleoside triphosphates as substrates.</text>
</comment>
<dbReference type="KEGG" id="nvn:NVIE_008470"/>
<dbReference type="InterPro" id="IPR006111">
    <property type="entry name" value="Rpo6/Rpb6"/>
</dbReference>
<dbReference type="GO" id="GO:0006360">
    <property type="term" value="P:transcription by RNA polymerase I"/>
    <property type="evidence" value="ECO:0007669"/>
    <property type="project" value="TreeGrafter"/>
</dbReference>
<sequence>MVIKRFTKKPAARKSAVSKTKGKKDAEAEVEETKKSNRPADEVVTYSEQEYELKEVPAQGNKILIGLPWLTRFERARITGARALQLSLGAPPLIKPDGANTSIALAMLEVEKKALPISIRRVLPNGMYQDIPIDWMK</sequence>
<dbReference type="GO" id="GO:0005737">
    <property type="term" value="C:cytoplasm"/>
    <property type="evidence" value="ECO:0007669"/>
    <property type="project" value="UniProtKB-SubCell"/>
</dbReference>
<dbReference type="GO" id="GO:0003677">
    <property type="term" value="F:DNA binding"/>
    <property type="evidence" value="ECO:0007669"/>
    <property type="project" value="UniProtKB-UniRule"/>
</dbReference>
<feature type="compositionally biased region" description="Basic residues" evidence="4">
    <location>
        <begin position="1"/>
        <end position="12"/>
    </location>
</feature>
<dbReference type="GO" id="GO:0000428">
    <property type="term" value="C:DNA-directed RNA polymerase complex"/>
    <property type="evidence" value="ECO:0007669"/>
    <property type="project" value="UniProtKB-KW"/>
</dbReference>
<comment type="similarity">
    <text evidence="3">Belongs to the archaeal Rpo6/eukaryotic RPB6 RNA polymerase subunit family.</text>
</comment>
<dbReference type="PANTHER" id="PTHR47227">
    <property type="entry name" value="DNA-DIRECTED RNA POLYMERASE SUBUNIT K"/>
    <property type="match status" value="1"/>
</dbReference>
<dbReference type="NCBIfam" id="NF002207">
    <property type="entry name" value="PRK01099.1-2"/>
    <property type="match status" value="1"/>
</dbReference>
<proteinExistence type="inferred from homology"/>
<reference evidence="5 6" key="1">
    <citation type="journal article" date="2014" name="Int. J. Syst. Evol. Microbiol.">
        <title>Nitrososphaera viennensis gen. nov., sp. nov., an aerobic and mesophilic, ammonia-oxidizing archaeon from soil and a member of the archaeal phylum Thaumarchaeota.</title>
        <authorList>
            <person name="Stieglmeier M."/>
            <person name="Klingl A."/>
            <person name="Alves R.J."/>
            <person name="Rittmann S.K."/>
            <person name="Melcher M."/>
            <person name="Leisch N."/>
            <person name="Schleper C."/>
        </authorList>
    </citation>
    <scope>NUCLEOTIDE SEQUENCE [LARGE SCALE GENOMIC DNA]</scope>
    <source>
        <strain evidence="5">EN76</strain>
    </source>
</reference>
<dbReference type="AlphaFoldDB" id="A0A060HNC6"/>
<dbReference type="GO" id="GO:0006366">
    <property type="term" value="P:transcription by RNA polymerase II"/>
    <property type="evidence" value="ECO:0007669"/>
    <property type="project" value="TreeGrafter"/>
</dbReference>
<dbReference type="NCBIfam" id="NF002208">
    <property type="entry name" value="PRK01099.1-3"/>
    <property type="match status" value="1"/>
</dbReference>
<evidence type="ECO:0000313" key="6">
    <source>
        <dbReference type="Proteomes" id="UP000027093"/>
    </source>
</evidence>
<organism evidence="5 6">
    <name type="scientific">Nitrososphaera viennensis EN76</name>
    <dbReference type="NCBI Taxonomy" id="926571"/>
    <lineage>
        <taxon>Archaea</taxon>
        <taxon>Nitrososphaerota</taxon>
        <taxon>Nitrososphaeria</taxon>
        <taxon>Nitrososphaerales</taxon>
        <taxon>Nitrososphaeraceae</taxon>
        <taxon>Nitrososphaera</taxon>
    </lineage>
</organism>
<dbReference type="OrthoDB" id="10567at2157"/>
<dbReference type="HAMAP" id="MF_00192">
    <property type="entry name" value="RNApol_arch_Rpo6"/>
    <property type="match status" value="1"/>
</dbReference>
<dbReference type="InterPro" id="IPR036161">
    <property type="entry name" value="RPB6/omega-like_sf"/>
</dbReference>
<feature type="region of interest" description="Disordered" evidence="4">
    <location>
        <begin position="1"/>
        <end position="43"/>
    </location>
</feature>
<dbReference type="PANTHER" id="PTHR47227:SF5">
    <property type="entry name" value="DNA-DIRECTED RNA POLYMERASES I, II, AND III SUBUNIT RPABC2"/>
    <property type="match status" value="1"/>
</dbReference>
<dbReference type="EMBL" id="CP007536">
    <property type="protein sequence ID" value="AIC15066.1"/>
    <property type="molecule type" value="Genomic_DNA"/>
</dbReference>
<evidence type="ECO:0000256" key="2">
    <source>
        <dbReference type="ARBA" id="ARBA00023163"/>
    </source>
</evidence>
<keyword evidence="6" id="KW-1185">Reference proteome</keyword>
<dbReference type="RefSeq" id="WP_075054154.1">
    <property type="nucleotide sequence ID" value="NZ_CP007536.1"/>
</dbReference>
<name>A0A060HNC6_9ARCH</name>
<dbReference type="GO" id="GO:0042797">
    <property type="term" value="P:tRNA transcription by RNA polymerase III"/>
    <property type="evidence" value="ECO:0007669"/>
    <property type="project" value="TreeGrafter"/>
</dbReference>
<accession>A0A060HNC6</accession>
<keyword evidence="1 3" id="KW-0240">DNA-directed RNA polymerase</keyword>
<evidence type="ECO:0000256" key="3">
    <source>
        <dbReference type="HAMAP-Rule" id="MF_00192"/>
    </source>
</evidence>
<dbReference type="InterPro" id="IPR006110">
    <property type="entry name" value="Pol_omega/Rpo6/RPB6"/>
</dbReference>
<evidence type="ECO:0000313" key="5">
    <source>
        <dbReference type="EMBL" id="AIC15066.1"/>
    </source>
</evidence>
<keyword evidence="3" id="KW-0963">Cytoplasm</keyword>
<gene>
    <name evidence="3 5" type="primary">rpoK</name>
    <name evidence="3" type="synonym">rpo6</name>
    <name evidence="5" type="ORF">NVIE_008470</name>
</gene>
<dbReference type="GO" id="GO:0003899">
    <property type="term" value="F:DNA-directed RNA polymerase activity"/>
    <property type="evidence" value="ECO:0007669"/>
    <property type="project" value="UniProtKB-UniRule"/>
</dbReference>
<comment type="subcellular location">
    <subcellularLocation>
        <location evidence="3">Cytoplasm</location>
    </subcellularLocation>
</comment>
<dbReference type="STRING" id="926571.NVIE_008470"/>
<dbReference type="GeneID" id="74946112"/>
<dbReference type="Gene3D" id="3.90.940.10">
    <property type="match status" value="1"/>
</dbReference>
<keyword evidence="3 5" id="KW-0548">Nucleotidyltransferase</keyword>
<evidence type="ECO:0000256" key="1">
    <source>
        <dbReference type="ARBA" id="ARBA00022478"/>
    </source>
</evidence>
<dbReference type="HOGENOM" id="CLU_1860765_0_0_2"/>
<dbReference type="Pfam" id="PF01192">
    <property type="entry name" value="RNA_pol_Rpb6"/>
    <property type="match status" value="1"/>
</dbReference>
<dbReference type="Proteomes" id="UP000027093">
    <property type="component" value="Chromosome"/>
</dbReference>
<comment type="catalytic activity">
    <reaction evidence="3">
        <text>RNA(n) + a ribonucleoside 5'-triphosphate = RNA(n+1) + diphosphate</text>
        <dbReference type="Rhea" id="RHEA:21248"/>
        <dbReference type="Rhea" id="RHEA-COMP:14527"/>
        <dbReference type="Rhea" id="RHEA-COMP:17342"/>
        <dbReference type="ChEBI" id="CHEBI:33019"/>
        <dbReference type="ChEBI" id="CHEBI:61557"/>
        <dbReference type="ChEBI" id="CHEBI:140395"/>
        <dbReference type="EC" id="2.7.7.6"/>
    </reaction>
</comment>
<dbReference type="PIRSF" id="PIRSF000778">
    <property type="entry name" value="RpoK/RPB6"/>
    <property type="match status" value="1"/>
</dbReference>
<protein>
    <recommendedName>
        <fullName evidence="3">DNA-directed RNA polymerase subunit Rpo6</fullName>
        <ecNumber evidence="3">2.7.7.6</ecNumber>
    </recommendedName>
    <alternativeName>
        <fullName evidence="3">DNA-directed RNA polymerase subunit K</fullName>
    </alternativeName>
</protein>
<keyword evidence="2 3" id="KW-0804">Transcription</keyword>
<dbReference type="EC" id="2.7.7.6" evidence="3"/>
<comment type="subunit">
    <text evidence="3">Part of the RNA polymerase complex.</text>
</comment>